<reference evidence="1" key="1">
    <citation type="submission" date="2020-03" db="EMBL/GenBank/DDBJ databases">
        <title>The deep terrestrial virosphere.</title>
        <authorList>
            <person name="Holmfeldt K."/>
            <person name="Nilsson E."/>
            <person name="Simone D."/>
            <person name="Lopez-Fernandez M."/>
            <person name="Wu X."/>
            <person name="de Brujin I."/>
            <person name="Lundin D."/>
            <person name="Andersson A."/>
            <person name="Bertilsson S."/>
            <person name="Dopson M."/>
        </authorList>
    </citation>
    <scope>NUCLEOTIDE SEQUENCE</scope>
    <source>
        <strain evidence="1">MM415A00614</strain>
    </source>
</reference>
<gene>
    <name evidence="1" type="ORF">MM415A00614_0004</name>
</gene>
<dbReference type="AlphaFoldDB" id="A0A6M3KHL7"/>
<dbReference type="Pfam" id="PF05100">
    <property type="entry name" value="Phage_tail_L"/>
    <property type="match status" value="1"/>
</dbReference>
<protein>
    <submittedName>
        <fullName evidence="1">Putative tail protein</fullName>
    </submittedName>
</protein>
<name>A0A6M3KHL7_9ZZZZ</name>
<organism evidence="1">
    <name type="scientific">viral metagenome</name>
    <dbReference type="NCBI Taxonomy" id="1070528"/>
    <lineage>
        <taxon>unclassified sequences</taxon>
        <taxon>metagenomes</taxon>
        <taxon>organismal metagenomes</taxon>
    </lineage>
</organism>
<dbReference type="GO" id="GO:0051536">
    <property type="term" value="F:iron-sulfur cluster binding"/>
    <property type="evidence" value="ECO:0007669"/>
    <property type="project" value="InterPro"/>
</dbReference>
<dbReference type="GO" id="GO:0030430">
    <property type="term" value="C:host cell cytoplasm"/>
    <property type="evidence" value="ECO:0007669"/>
    <property type="project" value="InterPro"/>
</dbReference>
<evidence type="ECO:0000313" key="1">
    <source>
        <dbReference type="EMBL" id="QJA80935.1"/>
    </source>
</evidence>
<dbReference type="InterPro" id="IPR006487">
    <property type="entry name" value="Phage_lambda_L"/>
</dbReference>
<dbReference type="GO" id="GO:0046718">
    <property type="term" value="P:symbiont entry into host cell"/>
    <property type="evidence" value="ECO:0007669"/>
    <property type="project" value="InterPro"/>
</dbReference>
<accession>A0A6M3KHL7</accession>
<sequence length="237" mass="26308">MSYDLTATFHSETKKIDNITPLDMVIVNASYSGEEYYYYVNNNQNVIGYILNASGNLGATETTYTALPVDIGAFQTNITGETPSVSITVPNVDRVVESLIQTKNYLRGCAAYHLRCFAKHLPSGATAYHVGTSPDIHAVIKEKLYIDTTASNENVVTFTCKPKFAIKYAMIPRRTYSRECAWAFTDRYRLTNCDPGASINAASYPLCDGTLKNCRERHNEQRFGGFPAIPSEAIIII</sequence>
<proteinExistence type="predicted"/>
<dbReference type="EMBL" id="MT142442">
    <property type="protein sequence ID" value="QJA80935.1"/>
    <property type="molecule type" value="Genomic_DNA"/>
</dbReference>